<proteinExistence type="predicted"/>
<reference evidence="3 4" key="1">
    <citation type="submission" date="2020-08" db="EMBL/GenBank/DDBJ databases">
        <title>Whole genome shotgun sequence of Actinocatenispora thailandica NBRC 105041.</title>
        <authorList>
            <person name="Komaki H."/>
            <person name="Tamura T."/>
        </authorList>
    </citation>
    <scope>NUCLEOTIDE SEQUENCE [LARGE SCALE GENOMIC DNA]</scope>
    <source>
        <strain evidence="3 4">NBRC 105041</strain>
    </source>
</reference>
<organism evidence="3 4">
    <name type="scientific">Actinocatenispora thailandica</name>
    <dbReference type="NCBI Taxonomy" id="227318"/>
    <lineage>
        <taxon>Bacteria</taxon>
        <taxon>Bacillati</taxon>
        <taxon>Actinomycetota</taxon>
        <taxon>Actinomycetes</taxon>
        <taxon>Micromonosporales</taxon>
        <taxon>Micromonosporaceae</taxon>
        <taxon>Actinocatenispora</taxon>
    </lineage>
</organism>
<name>A0A7R7DNM9_9ACTN</name>
<accession>A0A7R7DNM9</accession>
<dbReference type="EMBL" id="AP023355">
    <property type="protein sequence ID" value="BCJ34901.1"/>
    <property type="molecule type" value="Genomic_DNA"/>
</dbReference>
<keyword evidence="2" id="KW-1133">Transmembrane helix</keyword>
<dbReference type="Proteomes" id="UP000611640">
    <property type="component" value="Chromosome"/>
</dbReference>
<feature type="region of interest" description="Disordered" evidence="1">
    <location>
        <begin position="228"/>
        <end position="286"/>
    </location>
</feature>
<evidence type="ECO:0000256" key="1">
    <source>
        <dbReference type="SAM" id="MobiDB-lite"/>
    </source>
</evidence>
<dbReference type="InterPro" id="IPR046862">
    <property type="entry name" value="Rhomboid_2"/>
</dbReference>
<feature type="transmembrane region" description="Helical" evidence="2">
    <location>
        <begin position="93"/>
        <end position="120"/>
    </location>
</feature>
<feature type="compositionally biased region" description="Polar residues" evidence="1">
    <location>
        <begin position="277"/>
        <end position="286"/>
    </location>
</feature>
<feature type="compositionally biased region" description="Polar residues" evidence="1">
    <location>
        <begin position="256"/>
        <end position="270"/>
    </location>
</feature>
<keyword evidence="2" id="KW-0812">Transmembrane</keyword>
<dbReference type="RefSeq" id="WP_203961558.1">
    <property type="nucleotide sequence ID" value="NZ_AP023355.1"/>
</dbReference>
<keyword evidence="2" id="KW-0472">Membrane</keyword>
<feature type="transmembrane region" description="Helical" evidence="2">
    <location>
        <begin position="177"/>
        <end position="194"/>
    </location>
</feature>
<dbReference type="KEGG" id="atl:Athai_24040"/>
<feature type="transmembrane region" description="Helical" evidence="2">
    <location>
        <begin position="57"/>
        <end position="81"/>
    </location>
</feature>
<sequence length="286" mass="29107">MRRALPGPRETPVTFCYLLALLAGAVLLRVLSADDGARVLAASSTNVVELTSHPVRALVGSAVWLPDGVWLPYAVGFAVTLAPLERRLGGLRALALVATGHVGVSLATEAGVAVAVHVGAMPPAALSRLDVGASYLLLTGLGAVLGLLPRALRWPLLGLAAAGAAGALAVTADLTSLGHLLCLFVGVAFWPALARRGLVGTVWPGRLAWLPVAGRRAARRAMPVRRAGAAVARTGRPGPRPAAPAGRRRVAGQAGDSRSTSPGASASRSTADPPLTASVTWSAESR</sequence>
<evidence type="ECO:0000313" key="4">
    <source>
        <dbReference type="Proteomes" id="UP000611640"/>
    </source>
</evidence>
<keyword evidence="4" id="KW-1185">Reference proteome</keyword>
<protein>
    <submittedName>
        <fullName evidence="3">Uncharacterized protein</fullName>
    </submittedName>
</protein>
<gene>
    <name evidence="3" type="ORF">Athai_24040</name>
</gene>
<dbReference type="Pfam" id="PF20401">
    <property type="entry name" value="Rhomboid_2"/>
    <property type="match status" value="1"/>
</dbReference>
<dbReference type="AlphaFoldDB" id="A0A7R7DNM9"/>
<feature type="compositionally biased region" description="Low complexity" evidence="1">
    <location>
        <begin position="228"/>
        <end position="237"/>
    </location>
</feature>
<evidence type="ECO:0000313" key="3">
    <source>
        <dbReference type="EMBL" id="BCJ34901.1"/>
    </source>
</evidence>
<evidence type="ECO:0000256" key="2">
    <source>
        <dbReference type="SAM" id="Phobius"/>
    </source>
</evidence>
<feature type="transmembrane region" description="Helical" evidence="2">
    <location>
        <begin position="155"/>
        <end position="171"/>
    </location>
</feature>
<feature type="transmembrane region" description="Helical" evidence="2">
    <location>
        <begin position="132"/>
        <end position="148"/>
    </location>
</feature>